<evidence type="ECO:0000259" key="1">
    <source>
        <dbReference type="Pfam" id="PF01425"/>
    </source>
</evidence>
<dbReference type="InterPro" id="IPR000120">
    <property type="entry name" value="Amidase"/>
</dbReference>
<evidence type="ECO:0000313" key="3">
    <source>
        <dbReference type="Proteomes" id="UP000218505"/>
    </source>
</evidence>
<dbReference type="InterPro" id="IPR036928">
    <property type="entry name" value="AS_sf"/>
</dbReference>
<organism evidence="2 3">
    <name type="scientific">Actinosynnema pretiosum</name>
    <dbReference type="NCBI Taxonomy" id="42197"/>
    <lineage>
        <taxon>Bacteria</taxon>
        <taxon>Bacillati</taxon>
        <taxon>Actinomycetota</taxon>
        <taxon>Actinomycetes</taxon>
        <taxon>Pseudonocardiales</taxon>
        <taxon>Pseudonocardiaceae</taxon>
        <taxon>Actinosynnema</taxon>
    </lineage>
</organism>
<name>A0A290ZH34_9PSEU</name>
<sequence length="516" mass="53569">MPAESTPSETARLAARAGLPLPAGRHATVAVTAGHIHGVITRLRELDFGDTPVDVPAPVPPPEPVPVGCAPRPTPTHPHELTLAEAAREIGARRLSPVELVDAVLRRIERVADLNAYAEVLADRARAAARAAERDIAAGRRRGPLHGVPFALKDLADVAGTPTGAGSRVRDGHRASADSAVAERLAGAGAVLVGKAHTHEFAYGLITPQTANARRRDRVAGGSSGGSAVAVAAGAATFALGTDTGGSIRVPAALNGVVGLKPTYDLVPRRGVTSLSWTLDHVGPITRTAQDAALVLAALTGQRPAKNNGPADLAGLRVGVPGNHYFDRVTADVEAAVRAAIASLESRGARLVDVAIPMADYVHAVHWGLMVPEATAYHERALRESPERYGEDVRVLLEAGELVGAGDYLRARRATTLVRRAWAQLWTGIDVLAAPTTPTTAVPVGSGEVRWPDGAAETVADAYVRLCAPANITGGPAVTVPVGVDRDGLPIGLQLLAAPGADHHLLRWAAACERRV</sequence>
<protein>
    <submittedName>
        <fullName evidence="2">Asp-tRNA(Asn)/Glu-tRNA(Gln) amidotransferase GatCAB subunit A</fullName>
    </submittedName>
</protein>
<dbReference type="InterPro" id="IPR023631">
    <property type="entry name" value="Amidase_dom"/>
</dbReference>
<dbReference type="PANTHER" id="PTHR11895:SF176">
    <property type="entry name" value="AMIDASE AMID-RELATED"/>
    <property type="match status" value="1"/>
</dbReference>
<dbReference type="InterPro" id="IPR020556">
    <property type="entry name" value="Amidase_CS"/>
</dbReference>
<dbReference type="GO" id="GO:0016740">
    <property type="term" value="F:transferase activity"/>
    <property type="evidence" value="ECO:0007669"/>
    <property type="project" value="UniProtKB-KW"/>
</dbReference>
<feature type="domain" description="Amidase" evidence="1">
    <location>
        <begin position="99"/>
        <end position="506"/>
    </location>
</feature>
<gene>
    <name evidence="2" type="ORF">CNX65_23795</name>
</gene>
<dbReference type="EMBL" id="CP023445">
    <property type="protein sequence ID" value="ATE58350.1"/>
    <property type="molecule type" value="Genomic_DNA"/>
</dbReference>
<dbReference type="Gene3D" id="3.90.1300.10">
    <property type="entry name" value="Amidase signature (AS) domain"/>
    <property type="match status" value="1"/>
</dbReference>
<dbReference type="PANTHER" id="PTHR11895">
    <property type="entry name" value="TRANSAMIDASE"/>
    <property type="match status" value="1"/>
</dbReference>
<proteinExistence type="predicted"/>
<dbReference type="PROSITE" id="PS00571">
    <property type="entry name" value="AMIDASES"/>
    <property type="match status" value="1"/>
</dbReference>
<dbReference type="RefSeq" id="WP_096497963.1">
    <property type="nucleotide sequence ID" value="NZ_CP023445.1"/>
</dbReference>
<dbReference type="Proteomes" id="UP000218505">
    <property type="component" value="Chromosome"/>
</dbReference>
<dbReference type="Pfam" id="PF01425">
    <property type="entry name" value="Amidase"/>
    <property type="match status" value="1"/>
</dbReference>
<keyword evidence="3" id="KW-1185">Reference proteome</keyword>
<evidence type="ECO:0000313" key="2">
    <source>
        <dbReference type="EMBL" id="ATE58350.1"/>
    </source>
</evidence>
<reference evidence="2" key="1">
    <citation type="submission" date="2017-09" db="EMBL/GenBank/DDBJ databases">
        <title>Complete Genome Sequence of ansamitocin-producing Bacterium Actinosynnema pretiosum X47.</title>
        <authorList>
            <person name="Cao G."/>
            <person name="Zong G."/>
            <person name="Zhong C."/>
            <person name="Fu J."/>
        </authorList>
    </citation>
    <scope>NUCLEOTIDE SEQUENCE [LARGE SCALE GENOMIC DNA]</scope>
    <source>
        <strain evidence="2">X47</strain>
    </source>
</reference>
<accession>A0A290ZH34</accession>
<dbReference type="KEGG" id="apre:CNX65_23795"/>
<dbReference type="SUPFAM" id="SSF75304">
    <property type="entry name" value="Amidase signature (AS) enzymes"/>
    <property type="match status" value="1"/>
</dbReference>
<dbReference type="AlphaFoldDB" id="A0A290ZH34"/>